<dbReference type="Proteomes" id="UP001148312">
    <property type="component" value="Unassembled WGS sequence"/>
</dbReference>
<name>A0A9W9WLY3_9EURO</name>
<sequence length="489" mass="55195">MSFMRAIRRGRFSVVLSVAALSVWFLTSRFDLVQRVSRIDETPTGYSYNINEHIGFWTEFQPLLLAFEPQCRPPQRLGDATATRFSMSEPVPRPELLKMSSREVLHMKSAHSDFVNAINTSPPHLNYTEGTRGLVTTAGGAYLPVLVISLRMLRRTGSKLPVEVFLATHEEYEEKICDKVLPSLDAKCIVMTDILDAVPGIVKIEKYQLKPFAMLFSSFEEILFLDADAFPLSRPESIFENEPFKSTKMVTWPDFWASSASPLYYEISSQDVEPTTIRQSTESGELLISKTSHLKTLLLSTYYNFWGPSHYYRLFSQGAPGEGDKETFVSAAAALGEPFYQVSEPLCAMGHRTEGGLAGSAMVQFNPREDYRLTQGGQWRVNGSQAAAPSAFFIHANFPKFNPATIFLNMSNVKPVFNDDGSFTRAWTIPEETIESFGRDVEKQFWADIMWTACELESEFESWRDTQGICEGVKKYWESQFGSENPAEA</sequence>
<evidence type="ECO:0000256" key="3">
    <source>
        <dbReference type="ARBA" id="ARBA00009105"/>
    </source>
</evidence>
<protein>
    <recommendedName>
        <fullName evidence="8">Alpha-1,2-mannosyltransferase</fullName>
    </recommendedName>
</protein>
<dbReference type="GeneID" id="81629085"/>
<evidence type="ECO:0000256" key="5">
    <source>
        <dbReference type="ARBA" id="ARBA00023034"/>
    </source>
</evidence>
<reference evidence="6" key="1">
    <citation type="submission" date="2022-12" db="EMBL/GenBank/DDBJ databases">
        <authorList>
            <person name="Petersen C."/>
        </authorList>
    </citation>
    <scope>NUCLEOTIDE SEQUENCE</scope>
    <source>
        <strain evidence="6">IBT 30728</strain>
    </source>
</reference>
<evidence type="ECO:0000256" key="1">
    <source>
        <dbReference type="ARBA" id="ARBA00004555"/>
    </source>
</evidence>
<dbReference type="RefSeq" id="XP_056786212.1">
    <property type="nucleotide sequence ID" value="XM_056938835.1"/>
</dbReference>
<evidence type="ECO:0000256" key="4">
    <source>
        <dbReference type="ARBA" id="ARBA00022679"/>
    </source>
</evidence>
<proteinExistence type="inferred from homology"/>
<dbReference type="PANTHER" id="PTHR31646:SF5">
    <property type="entry name" value="(MNN2), PUTATIVE (AFU_ORTHOLOGUE AFUA_6G04450)-RELATED"/>
    <property type="match status" value="1"/>
</dbReference>
<keyword evidence="5" id="KW-0333">Golgi apparatus</keyword>
<comment type="subcellular location">
    <subcellularLocation>
        <location evidence="1">Golgi apparatus</location>
    </subcellularLocation>
</comment>
<comment type="caution">
    <text evidence="6">The sequence shown here is derived from an EMBL/GenBank/DDBJ whole genome shotgun (WGS) entry which is preliminary data.</text>
</comment>
<dbReference type="InterPro" id="IPR029044">
    <property type="entry name" value="Nucleotide-diphossugar_trans"/>
</dbReference>
<dbReference type="AlphaFoldDB" id="A0A9W9WLY3"/>
<evidence type="ECO:0000256" key="2">
    <source>
        <dbReference type="ARBA" id="ARBA00004922"/>
    </source>
</evidence>
<dbReference type="GO" id="GO:0046354">
    <property type="term" value="P:mannan biosynthetic process"/>
    <property type="evidence" value="ECO:0007669"/>
    <property type="project" value="TreeGrafter"/>
</dbReference>
<dbReference type="GO" id="GO:0005794">
    <property type="term" value="C:Golgi apparatus"/>
    <property type="evidence" value="ECO:0007669"/>
    <property type="project" value="UniProtKB-SubCell"/>
</dbReference>
<organism evidence="6 7">
    <name type="scientific">Penicillium diatomitis</name>
    <dbReference type="NCBI Taxonomy" id="2819901"/>
    <lineage>
        <taxon>Eukaryota</taxon>
        <taxon>Fungi</taxon>
        <taxon>Dikarya</taxon>
        <taxon>Ascomycota</taxon>
        <taxon>Pezizomycotina</taxon>
        <taxon>Eurotiomycetes</taxon>
        <taxon>Eurotiomycetidae</taxon>
        <taxon>Eurotiales</taxon>
        <taxon>Aspergillaceae</taxon>
        <taxon>Penicillium</taxon>
    </lineage>
</organism>
<evidence type="ECO:0008006" key="8">
    <source>
        <dbReference type="Google" id="ProtNLM"/>
    </source>
</evidence>
<comment type="similarity">
    <text evidence="3">Belongs to the MNN1/MNT family.</text>
</comment>
<keyword evidence="7" id="KW-1185">Reference proteome</keyword>
<comment type="pathway">
    <text evidence="2">Protein modification; protein glycosylation.</text>
</comment>
<evidence type="ECO:0000313" key="7">
    <source>
        <dbReference type="Proteomes" id="UP001148312"/>
    </source>
</evidence>
<dbReference type="Pfam" id="PF11051">
    <property type="entry name" value="Mannosyl_trans3"/>
    <property type="match status" value="1"/>
</dbReference>
<gene>
    <name evidence="6" type="ORF">N7539_009240</name>
</gene>
<accession>A0A9W9WLY3</accession>
<keyword evidence="4" id="KW-0808">Transferase</keyword>
<dbReference type="InterPro" id="IPR022751">
    <property type="entry name" value="Alpha_mannosyltransferase"/>
</dbReference>
<reference evidence="6" key="2">
    <citation type="journal article" date="2023" name="IMA Fungus">
        <title>Comparative genomic study of the Penicillium genus elucidates a diverse pangenome and 15 lateral gene transfer events.</title>
        <authorList>
            <person name="Petersen C."/>
            <person name="Sorensen T."/>
            <person name="Nielsen M.R."/>
            <person name="Sondergaard T.E."/>
            <person name="Sorensen J.L."/>
            <person name="Fitzpatrick D.A."/>
            <person name="Frisvad J.C."/>
            <person name="Nielsen K.L."/>
        </authorList>
    </citation>
    <scope>NUCLEOTIDE SEQUENCE</scope>
    <source>
        <strain evidence="6">IBT 30728</strain>
    </source>
</reference>
<dbReference type="EMBL" id="JAPWDQ010000015">
    <property type="protein sequence ID" value="KAJ5469622.1"/>
    <property type="molecule type" value="Genomic_DNA"/>
</dbReference>
<dbReference type="SUPFAM" id="SSF53448">
    <property type="entry name" value="Nucleotide-diphospho-sugar transferases"/>
    <property type="match status" value="1"/>
</dbReference>
<dbReference type="PANTHER" id="PTHR31646">
    <property type="entry name" value="ALPHA-1,2-MANNOSYLTRANSFERASE MNN2"/>
    <property type="match status" value="1"/>
</dbReference>
<dbReference type="GO" id="GO:0000026">
    <property type="term" value="F:alpha-1,2-mannosyltransferase activity"/>
    <property type="evidence" value="ECO:0007669"/>
    <property type="project" value="TreeGrafter"/>
</dbReference>
<evidence type="ECO:0000313" key="6">
    <source>
        <dbReference type="EMBL" id="KAJ5469622.1"/>
    </source>
</evidence>